<dbReference type="AlphaFoldDB" id="A0A9N9IWX6"/>
<comment type="caution">
    <text evidence="2">The sequence shown here is derived from an EMBL/GenBank/DDBJ whole genome shotgun (WGS) entry which is preliminary data.</text>
</comment>
<dbReference type="OrthoDB" id="2379098at2759"/>
<proteinExistence type="predicted"/>
<feature type="non-terminal residue" evidence="2">
    <location>
        <position position="1"/>
    </location>
</feature>
<dbReference type="Proteomes" id="UP000789405">
    <property type="component" value="Unassembled WGS sequence"/>
</dbReference>
<gene>
    <name evidence="2" type="ORF">DERYTH_LOCUS16933</name>
</gene>
<evidence type="ECO:0000313" key="2">
    <source>
        <dbReference type="EMBL" id="CAG8751396.1"/>
    </source>
</evidence>
<protein>
    <submittedName>
        <fullName evidence="2">13406_t:CDS:1</fullName>
    </submittedName>
</protein>
<evidence type="ECO:0000313" key="3">
    <source>
        <dbReference type="Proteomes" id="UP000789405"/>
    </source>
</evidence>
<feature type="region of interest" description="Disordered" evidence="1">
    <location>
        <begin position="42"/>
        <end position="62"/>
    </location>
</feature>
<evidence type="ECO:0000256" key="1">
    <source>
        <dbReference type="SAM" id="MobiDB-lite"/>
    </source>
</evidence>
<keyword evidence="3" id="KW-1185">Reference proteome</keyword>
<name>A0A9N9IWX6_9GLOM</name>
<sequence>MLLLFKEKRKAKNQARDIKEQYNTKKMELIDQEDIVNELYNSDTEDELDISNKNEDKTPKSTYYNKYRPTSIFTKAAVGTKKITSFFTSLQPSNPNDLEEISDNSD</sequence>
<dbReference type="EMBL" id="CAJVPY010015350">
    <property type="protein sequence ID" value="CAG8751396.1"/>
    <property type="molecule type" value="Genomic_DNA"/>
</dbReference>
<reference evidence="2" key="1">
    <citation type="submission" date="2021-06" db="EMBL/GenBank/DDBJ databases">
        <authorList>
            <person name="Kallberg Y."/>
            <person name="Tangrot J."/>
            <person name="Rosling A."/>
        </authorList>
    </citation>
    <scope>NUCLEOTIDE SEQUENCE</scope>
    <source>
        <strain evidence="2">MA453B</strain>
    </source>
</reference>
<accession>A0A9N9IWX6</accession>
<organism evidence="2 3">
    <name type="scientific">Dentiscutata erythropus</name>
    <dbReference type="NCBI Taxonomy" id="1348616"/>
    <lineage>
        <taxon>Eukaryota</taxon>
        <taxon>Fungi</taxon>
        <taxon>Fungi incertae sedis</taxon>
        <taxon>Mucoromycota</taxon>
        <taxon>Glomeromycotina</taxon>
        <taxon>Glomeromycetes</taxon>
        <taxon>Diversisporales</taxon>
        <taxon>Gigasporaceae</taxon>
        <taxon>Dentiscutata</taxon>
    </lineage>
</organism>
<feature type="compositionally biased region" description="Basic and acidic residues" evidence="1">
    <location>
        <begin position="50"/>
        <end position="59"/>
    </location>
</feature>